<dbReference type="eggNOG" id="COG0551">
    <property type="taxonomic scope" value="Bacteria"/>
</dbReference>
<organism evidence="3 4">
    <name type="scientific">Mycoplasma mobile (strain ATCC 43663 / 163K / NCTC 11711)</name>
    <name type="common">Mesomycoplasma mobile</name>
    <dbReference type="NCBI Taxonomy" id="267748"/>
    <lineage>
        <taxon>Bacteria</taxon>
        <taxon>Bacillati</taxon>
        <taxon>Mycoplasmatota</taxon>
        <taxon>Mycoplasmoidales</taxon>
        <taxon>Metamycoplasmataceae</taxon>
        <taxon>Mesomycoplasma</taxon>
    </lineage>
</organism>
<protein>
    <submittedName>
        <fullName evidence="3">Expressed protein</fullName>
    </submittedName>
</protein>
<name>Q6KHC5_MYCM1</name>
<dbReference type="KEGG" id="mmo:MMOB5190"/>
<proteinExistence type="predicted"/>
<evidence type="ECO:0000259" key="2">
    <source>
        <dbReference type="PROSITE" id="PS50965"/>
    </source>
</evidence>
<sequence length="255" mass="29216">MNNSLSFINRSVIPTPTPTPTPTLNPNDFTTFVSGLIVGLLLFMILLIAIFIFLFRQNSKNRIIKKIGEVAEKRINSSLKAWSKQSKSIFINSSLYKYDDNKLFEIDSILITNRAIIVVEIKSMTGIIKGDGEVKDWKKVLGNQVFTFYNPILQNNRHIEHIIRIIKKKIPIISLVIFSNKVSELQISNIPKHVLLIQHKDLYTSLDTAQLALETKISYSDMQDLQKTIKSHRTNKLSDISLHRNQAREKAKKDN</sequence>
<accession>Q6KHC5</accession>
<keyword evidence="1" id="KW-0812">Transmembrane</keyword>
<dbReference type="STRING" id="267748.MMOB5190"/>
<feature type="domain" description="NERD" evidence="2">
    <location>
        <begin position="67"/>
        <end position="185"/>
    </location>
</feature>
<keyword evidence="1" id="KW-1133">Transmembrane helix</keyword>
<dbReference type="HOGENOM" id="CLU_1089143_0_0_14"/>
<gene>
    <name evidence="3" type="ordered locus">MMOB5190</name>
</gene>
<keyword evidence="4" id="KW-1185">Reference proteome</keyword>
<evidence type="ECO:0000313" key="3">
    <source>
        <dbReference type="EMBL" id="AAT28005.1"/>
    </source>
</evidence>
<dbReference type="Proteomes" id="UP000009072">
    <property type="component" value="Chromosome"/>
</dbReference>
<feature type="transmembrane region" description="Helical" evidence="1">
    <location>
        <begin position="32"/>
        <end position="55"/>
    </location>
</feature>
<dbReference type="Pfam" id="PF08378">
    <property type="entry name" value="NERD"/>
    <property type="match status" value="1"/>
</dbReference>
<dbReference type="AlphaFoldDB" id="Q6KHC5"/>
<dbReference type="RefSeq" id="WP_011265039.1">
    <property type="nucleotide sequence ID" value="NC_006908.1"/>
</dbReference>
<reference evidence="3 4" key="1">
    <citation type="journal article" date="2004" name="Genome Res.">
        <title>The complete genome and proteome of Mycoplasma mobile.</title>
        <authorList>
            <person name="Jaffe J.D."/>
            <person name="Stange-Thomann N."/>
            <person name="Smith C."/>
            <person name="DeCaprio D."/>
            <person name="Fisher S."/>
            <person name="Butler J."/>
            <person name="Calvo S."/>
            <person name="Elkins T."/>
            <person name="FitzGerald M.G."/>
            <person name="Hafez N."/>
            <person name="Kodira C.D."/>
            <person name="Major J."/>
            <person name="Wang S."/>
            <person name="Wilkinson J."/>
            <person name="Nicol R."/>
            <person name="Nusbaum C."/>
            <person name="Birren B."/>
            <person name="Berg H.C."/>
            <person name="Church G.M."/>
        </authorList>
    </citation>
    <scope>NUCLEOTIDE SEQUENCE [LARGE SCALE GENOMIC DNA]</scope>
    <source>
        <strain evidence="4">ATCC 43663 / 163K / NCTC 11711</strain>
    </source>
</reference>
<evidence type="ECO:0000313" key="4">
    <source>
        <dbReference type="Proteomes" id="UP000009072"/>
    </source>
</evidence>
<dbReference type="PROSITE" id="PS50965">
    <property type="entry name" value="NERD"/>
    <property type="match status" value="1"/>
</dbReference>
<dbReference type="OrthoDB" id="400116at2"/>
<keyword evidence="1" id="KW-0472">Membrane</keyword>
<dbReference type="InterPro" id="IPR011528">
    <property type="entry name" value="NERD"/>
</dbReference>
<dbReference type="EMBL" id="AE017308">
    <property type="protein sequence ID" value="AAT28005.1"/>
    <property type="molecule type" value="Genomic_DNA"/>
</dbReference>
<evidence type="ECO:0000256" key="1">
    <source>
        <dbReference type="SAM" id="Phobius"/>
    </source>
</evidence>